<evidence type="ECO:0000313" key="2">
    <source>
        <dbReference type="Proteomes" id="UP000439550"/>
    </source>
</evidence>
<dbReference type="NCBIfam" id="NF040897">
    <property type="entry name" value="SPJ_0845_Nterm"/>
    <property type="match status" value="1"/>
</dbReference>
<dbReference type="EMBL" id="WITJ01000012">
    <property type="protein sequence ID" value="MQW40090.1"/>
    <property type="molecule type" value="Genomic_DNA"/>
</dbReference>
<name>A0A7X2D2H7_9LACT</name>
<gene>
    <name evidence="1" type="ORF">GHI93_09140</name>
</gene>
<comment type="caution">
    <text evidence="1">The sequence shown here is derived from an EMBL/GenBank/DDBJ whole genome shotgun (WGS) entry which is preliminary data.</text>
</comment>
<dbReference type="AlphaFoldDB" id="A0A7X2D2H7"/>
<keyword evidence="2" id="KW-1185">Reference proteome</keyword>
<dbReference type="InterPro" id="IPR047909">
    <property type="entry name" value="SPJ_0845-like_N"/>
</dbReference>
<accession>A0A7X2D2H7</accession>
<reference evidence="1 2" key="1">
    <citation type="submission" date="2019-10" db="EMBL/GenBank/DDBJ databases">
        <authorList>
            <person name="Dong K."/>
        </authorList>
    </citation>
    <scope>NUCLEOTIDE SEQUENCE [LARGE SCALE GENOMIC DNA]</scope>
    <source>
        <strain evidence="1 2">DSM 28960</strain>
    </source>
</reference>
<organism evidence="1 2">
    <name type="scientific">Lactococcus hircilactis</name>
    <dbReference type="NCBI Taxonomy" id="1494462"/>
    <lineage>
        <taxon>Bacteria</taxon>
        <taxon>Bacillati</taxon>
        <taxon>Bacillota</taxon>
        <taxon>Bacilli</taxon>
        <taxon>Lactobacillales</taxon>
        <taxon>Streptococcaceae</taxon>
        <taxon>Lactococcus</taxon>
    </lineage>
</organism>
<dbReference type="OrthoDB" id="2243706at2"/>
<proteinExistence type="predicted"/>
<dbReference type="Proteomes" id="UP000439550">
    <property type="component" value="Unassembled WGS sequence"/>
</dbReference>
<protein>
    <submittedName>
        <fullName evidence="1">Uncharacterized protein</fullName>
    </submittedName>
</protein>
<dbReference type="RefSeq" id="WP_153496751.1">
    <property type="nucleotide sequence ID" value="NZ_CAXYUY010000003.1"/>
</dbReference>
<sequence length="63" mass="7083">MGLTFRKRDDFDKMMDTLGVSNVDVLNTVDKTTKTSDKIEDPFAKFLAADADQKGIAQENEQK</sequence>
<evidence type="ECO:0000313" key="1">
    <source>
        <dbReference type="EMBL" id="MQW40090.1"/>
    </source>
</evidence>